<organism evidence="2 3">
    <name type="scientific">Candidatus Magnetobacterium bavaricum</name>
    <dbReference type="NCBI Taxonomy" id="29290"/>
    <lineage>
        <taxon>Bacteria</taxon>
        <taxon>Pseudomonadati</taxon>
        <taxon>Nitrospirota</taxon>
        <taxon>Thermodesulfovibrionia</taxon>
        <taxon>Thermodesulfovibrionales</taxon>
        <taxon>Candidatus Magnetobacteriaceae</taxon>
        <taxon>Candidatus Magnetobacterium</taxon>
    </lineage>
</organism>
<evidence type="ECO:0000256" key="1">
    <source>
        <dbReference type="ARBA" id="ARBA00023002"/>
    </source>
</evidence>
<keyword evidence="3" id="KW-1185">Reference proteome</keyword>
<dbReference type="GO" id="GO:0051287">
    <property type="term" value="F:NAD binding"/>
    <property type="evidence" value="ECO:0007669"/>
    <property type="project" value="InterPro"/>
</dbReference>
<protein>
    <submittedName>
        <fullName evidence="2">Histidinol dehydrogenase, prokaryotic-type</fullName>
    </submittedName>
</protein>
<dbReference type="EMBL" id="LACI01000824">
    <property type="protein sequence ID" value="KJU85882.1"/>
    <property type="molecule type" value="Genomic_DNA"/>
</dbReference>
<evidence type="ECO:0000313" key="3">
    <source>
        <dbReference type="Proteomes" id="UP000033423"/>
    </source>
</evidence>
<dbReference type="Pfam" id="PF00815">
    <property type="entry name" value="Histidinol_dh"/>
    <property type="match status" value="1"/>
</dbReference>
<gene>
    <name evidence="2" type="ORF">MBAV_001924</name>
</gene>
<dbReference type="InterPro" id="IPR012131">
    <property type="entry name" value="Hstdl_DH"/>
</dbReference>
<evidence type="ECO:0000313" key="2">
    <source>
        <dbReference type="EMBL" id="KJU85882.1"/>
    </source>
</evidence>
<dbReference type="GO" id="GO:0046872">
    <property type="term" value="F:metal ion binding"/>
    <property type="evidence" value="ECO:0007669"/>
    <property type="project" value="InterPro"/>
</dbReference>
<sequence>MGASMKQIHSKSEFNEFHGILKRRALGVNPDIQRTVADILQAVEQNGDEAVRDFTQRFDGIALDSFRLPQETID</sequence>
<dbReference type="AlphaFoldDB" id="A0A0F3GVK4"/>
<feature type="non-terminal residue" evidence="2">
    <location>
        <position position="74"/>
    </location>
</feature>
<comment type="caution">
    <text evidence="2">The sequence shown here is derived from an EMBL/GenBank/DDBJ whole genome shotgun (WGS) entry which is preliminary data.</text>
</comment>
<reference evidence="2 3" key="1">
    <citation type="submission" date="2015-02" db="EMBL/GenBank/DDBJ databases">
        <title>Single-cell genomics of uncultivated deep-branching MTB reveals a conserved set of magnetosome genes.</title>
        <authorList>
            <person name="Kolinko S."/>
            <person name="Richter M."/>
            <person name="Glockner F.O."/>
            <person name="Brachmann A."/>
            <person name="Schuler D."/>
        </authorList>
    </citation>
    <scope>NUCLEOTIDE SEQUENCE [LARGE SCALE GENOMIC DNA]</scope>
    <source>
        <strain evidence="2">TM-1</strain>
    </source>
</reference>
<proteinExistence type="predicted"/>
<dbReference type="Gene3D" id="3.40.50.1980">
    <property type="entry name" value="Nitrogenase molybdenum iron protein domain"/>
    <property type="match status" value="1"/>
</dbReference>
<name>A0A0F3GVK4_9BACT</name>
<dbReference type="GO" id="GO:0016616">
    <property type="term" value="F:oxidoreductase activity, acting on the CH-OH group of donors, NAD or NADP as acceptor"/>
    <property type="evidence" value="ECO:0007669"/>
    <property type="project" value="InterPro"/>
</dbReference>
<dbReference type="Proteomes" id="UP000033423">
    <property type="component" value="Unassembled WGS sequence"/>
</dbReference>
<accession>A0A0F3GVK4</accession>
<keyword evidence="1" id="KW-0560">Oxidoreductase</keyword>